<evidence type="ECO:0000256" key="1">
    <source>
        <dbReference type="SAM" id="Phobius"/>
    </source>
</evidence>
<name>A0AAW8NQU7_9GAMM</name>
<reference evidence="3 5" key="1">
    <citation type="journal article" date="2022" name="bioRxiv">
        <title>Prophages regulate Shewanella fidelis 3313 motility and biofilm formation: implications for gut colonization dynamics in Ciona robusta.</title>
        <authorList>
            <person name="Natarajan O."/>
            <person name="Gibboney S.L."/>
            <person name="Young M.N."/>
            <person name="Lim S.J."/>
            <person name="Pluta N."/>
            <person name="Atkinson C.G."/>
            <person name="Leigh B.A."/>
            <person name="Liberti A."/>
            <person name="Kees E.D."/>
            <person name="Breitbart M."/>
            <person name="Gralnick J.A."/>
            <person name="Dishaw L.J."/>
        </authorList>
    </citation>
    <scope>NUCLEOTIDE SEQUENCE [LARGE SCALE GENOMIC DNA]</scope>
    <source>
        <strain evidence="3 5">JG4066</strain>
    </source>
</reference>
<sequence length="132" mass="15519">MTLSKKPDYKQYSLSELHDVKEHIDKEAYPDRYRLLIEEIELRKQLPEPKAESRVFSKTEKVFILKSVMLLVAVFLSHSLFKAYKTGGITARGGDEYYLATNPMGFYFIVVFHGLFLFYAIYFVFFSSDKDY</sequence>
<dbReference type="Proteomes" id="UP001259340">
    <property type="component" value="Unassembled WGS sequence"/>
</dbReference>
<dbReference type="EMBL" id="JAPMLE010000001">
    <property type="protein sequence ID" value="MDR8525584.1"/>
    <property type="molecule type" value="Genomic_DNA"/>
</dbReference>
<proteinExistence type="predicted"/>
<accession>A0AAW8NQU7</accession>
<evidence type="ECO:0000313" key="3">
    <source>
        <dbReference type="EMBL" id="MDW4825562.1"/>
    </source>
</evidence>
<dbReference type="EMBL" id="JAPMLD010000008">
    <property type="protein sequence ID" value="MDW4825562.1"/>
    <property type="molecule type" value="Genomic_DNA"/>
</dbReference>
<keyword evidence="1" id="KW-1133">Transmembrane helix</keyword>
<keyword evidence="1" id="KW-0812">Transmembrane</keyword>
<keyword evidence="1" id="KW-0472">Membrane</keyword>
<reference evidence="2" key="2">
    <citation type="submission" date="2022-11" db="EMBL/GenBank/DDBJ databases">
        <title>Prophages regulate Shewanella fidelis motility and biofilm formation: implications for gut colonization dynamics in Ciona robusta.</title>
        <authorList>
            <person name="Natarajan O."/>
            <person name="Gibboney S.L."/>
            <person name="Young M.N."/>
            <person name="Lim S.J."/>
            <person name="Pluta N."/>
            <person name="Atkinson C.G.F."/>
            <person name="Leigh B.A."/>
            <person name="Liberti A."/>
            <person name="Kees E."/>
            <person name="Breitbart M."/>
            <person name="Gralnick J."/>
            <person name="Dishaw L.J."/>
        </authorList>
    </citation>
    <scope>NUCLEOTIDE SEQUENCE</scope>
    <source>
        <strain evidence="2">3313</strain>
    </source>
</reference>
<evidence type="ECO:0000313" key="4">
    <source>
        <dbReference type="Proteomes" id="UP001259340"/>
    </source>
</evidence>
<comment type="caution">
    <text evidence="2">The sequence shown here is derived from an EMBL/GenBank/DDBJ whole genome shotgun (WGS) entry which is preliminary data.</text>
</comment>
<keyword evidence="5" id="KW-1185">Reference proteome</keyword>
<feature type="transmembrane region" description="Helical" evidence="1">
    <location>
        <begin position="104"/>
        <end position="126"/>
    </location>
</feature>
<evidence type="ECO:0000313" key="2">
    <source>
        <dbReference type="EMBL" id="MDR8525584.1"/>
    </source>
</evidence>
<dbReference type="RefSeq" id="WP_310655685.1">
    <property type="nucleotide sequence ID" value="NZ_JAPMLA010000004.1"/>
</dbReference>
<dbReference type="AlphaFoldDB" id="A0AAW8NQU7"/>
<protein>
    <submittedName>
        <fullName evidence="2">Uncharacterized protein</fullName>
    </submittedName>
</protein>
<dbReference type="Proteomes" id="UP001271263">
    <property type="component" value="Unassembled WGS sequence"/>
</dbReference>
<evidence type="ECO:0000313" key="5">
    <source>
        <dbReference type="Proteomes" id="UP001271263"/>
    </source>
</evidence>
<organism evidence="2 4">
    <name type="scientific">Shewanella fidelis</name>
    <dbReference type="NCBI Taxonomy" id="173509"/>
    <lineage>
        <taxon>Bacteria</taxon>
        <taxon>Pseudomonadati</taxon>
        <taxon>Pseudomonadota</taxon>
        <taxon>Gammaproteobacteria</taxon>
        <taxon>Alteromonadales</taxon>
        <taxon>Shewanellaceae</taxon>
        <taxon>Shewanella</taxon>
    </lineage>
</organism>
<gene>
    <name evidence="2" type="ORF">OS133_18375</name>
    <name evidence="3" type="ORF">OS134_15945</name>
</gene>
<feature type="transmembrane region" description="Helical" evidence="1">
    <location>
        <begin position="63"/>
        <end position="84"/>
    </location>
</feature>